<keyword evidence="2" id="KW-0472">Membrane</keyword>
<feature type="region of interest" description="Disordered" evidence="1">
    <location>
        <begin position="1"/>
        <end position="30"/>
    </location>
</feature>
<evidence type="ECO:0000313" key="3">
    <source>
        <dbReference type="EMBL" id="CAL8146361.1"/>
    </source>
</evidence>
<protein>
    <submittedName>
        <fullName evidence="3">Uncharacterized protein</fullName>
    </submittedName>
</protein>
<reference evidence="3 4" key="1">
    <citation type="submission" date="2024-08" db="EMBL/GenBank/DDBJ databases">
        <authorList>
            <person name="Cucini C."/>
            <person name="Frati F."/>
        </authorList>
    </citation>
    <scope>NUCLEOTIDE SEQUENCE [LARGE SCALE GENOMIC DNA]</scope>
</reference>
<feature type="region of interest" description="Disordered" evidence="1">
    <location>
        <begin position="150"/>
        <end position="178"/>
    </location>
</feature>
<dbReference type="Proteomes" id="UP001642540">
    <property type="component" value="Unassembled WGS sequence"/>
</dbReference>
<comment type="caution">
    <text evidence="3">The sequence shown here is derived from an EMBL/GenBank/DDBJ whole genome shotgun (WGS) entry which is preliminary data.</text>
</comment>
<accession>A0ABP1S8I3</accession>
<evidence type="ECO:0000313" key="4">
    <source>
        <dbReference type="Proteomes" id="UP001642540"/>
    </source>
</evidence>
<evidence type="ECO:0000256" key="1">
    <source>
        <dbReference type="SAM" id="MobiDB-lite"/>
    </source>
</evidence>
<keyword evidence="2" id="KW-0812">Transmembrane</keyword>
<dbReference type="EMBL" id="CAXLJM020000164">
    <property type="protein sequence ID" value="CAL8146361.1"/>
    <property type="molecule type" value="Genomic_DNA"/>
</dbReference>
<organism evidence="3 4">
    <name type="scientific">Orchesella dallaii</name>
    <dbReference type="NCBI Taxonomy" id="48710"/>
    <lineage>
        <taxon>Eukaryota</taxon>
        <taxon>Metazoa</taxon>
        <taxon>Ecdysozoa</taxon>
        <taxon>Arthropoda</taxon>
        <taxon>Hexapoda</taxon>
        <taxon>Collembola</taxon>
        <taxon>Entomobryomorpha</taxon>
        <taxon>Entomobryoidea</taxon>
        <taxon>Orchesellidae</taxon>
        <taxon>Orchesellinae</taxon>
        <taxon>Orchesella</taxon>
    </lineage>
</organism>
<sequence>MSTESASLESPVPSPAEFYSSTSAHTAEPNEEERYDYIFGDVSLSSSSPPPLSDIKVNEPDYYFVTRWVPENSSRLIGSFKFPIPVLIGMVVSTIILLYIIAAFLNQKYTRRYLNENLRQLRTPPPMVISAISSRCNSTMIPTRCQISLSQQPQPPNPFLHTPVSKTASRSKSSDLPPSYEECMLQVTVSHLNHRGGDPVI</sequence>
<gene>
    <name evidence="3" type="ORF">ODALV1_LOCUS30790</name>
</gene>
<proteinExistence type="predicted"/>
<keyword evidence="2" id="KW-1133">Transmembrane helix</keyword>
<evidence type="ECO:0000256" key="2">
    <source>
        <dbReference type="SAM" id="Phobius"/>
    </source>
</evidence>
<feature type="transmembrane region" description="Helical" evidence="2">
    <location>
        <begin position="82"/>
        <end position="105"/>
    </location>
</feature>
<keyword evidence="4" id="KW-1185">Reference proteome</keyword>
<name>A0ABP1S8I3_9HEXA</name>
<feature type="compositionally biased region" description="Polar residues" evidence="1">
    <location>
        <begin position="164"/>
        <end position="176"/>
    </location>
</feature>